<dbReference type="SUPFAM" id="SSF50249">
    <property type="entry name" value="Nucleic acid-binding proteins"/>
    <property type="match status" value="1"/>
</dbReference>
<reference evidence="1" key="1">
    <citation type="submission" date="2022-03" db="EMBL/GenBank/DDBJ databases">
        <title>A functionally conserved STORR gene fusion in Papaver species that diverged 16.8 million years ago.</title>
        <authorList>
            <person name="Catania T."/>
        </authorList>
    </citation>
    <scope>NUCLEOTIDE SEQUENCE</scope>
    <source>
        <strain evidence="1">S-191538</strain>
    </source>
</reference>
<accession>A0AA41SMP9</accession>
<sequence>VVNAIMCTATATNVFIKCGWHYLACPRCTKKAAVENSDPWCTKCECKVDMPIARYGMLTY</sequence>
<gene>
    <name evidence="1" type="ORF">MKW94_023399</name>
</gene>
<comment type="caution">
    <text evidence="1">The sequence shown here is derived from an EMBL/GenBank/DDBJ whole genome shotgun (WGS) entry which is preliminary data.</text>
</comment>
<dbReference type="AlphaFoldDB" id="A0AA41SMP9"/>
<keyword evidence="2" id="KW-1185">Reference proteome</keyword>
<dbReference type="Proteomes" id="UP001177140">
    <property type="component" value="Unassembled WGS sequence"/>
</dbReference>
<dbReference type="EMBL" id="JAJJMA010187098">
    <property type="protein sequence ID" value="MCL7038126.1"/>
    <property type="molecule type" value="Genomic_DNA"/>
</dbReference>
<proteinExistence type="predicted"/>
<feature type="non-terminal residue" evidence="1">
    <location>
        <position position="1"/>
    </location>
</feature>
<dbReference type="InterPro" id="IPR012340">
    <property type="entry name" value="NA-bd_OB-fold"/>
</dbReference>
<protein>
    <submittedName>
        <fullName evidence="1">Uncharacterized protein</fullName>
    </submittedName>
</protein>
<dbReference type="Gene3D" id="2.40.50.140">
    <property type="entry name" value="Nucleic acid-binding proteins"/>
    <property type="match status" value="1"/>
</dbReference>
<name>A0AA41SMP9_PAPNU</name>
<organism evidence="1 2">
    <name type="scientific">Papaver nudicaule</name>
    <name type="common">Iceland poppy</name>
    <dbReference type="NCBI Taxonomy" id="74823"/>
    <lineage>
        <taxon>Eukaryota</taxon>
        <taxon>Viridiplantae</taxon>
        <taxon>Streptophyta</taxon>
        <taxon>Embryophyta</taxon>
        <taxon>Tracheophyta</taxon>
        <taxon>Spermatophyta</taxon>
        <taxon>Magnoliopsida</taxon>
        <taxon>Ranunculales</taxon>
        <taxon>Papaveraceae</taxon>
        <taxon>Papaveroideae</taxon>
        <taxon>Papaver</taxon>
    </lineage>
</organism>
<evidence type="ECO:0000313" key="2">
    <source>
        <dbReference type="Proteomes" id="UP001177140"/>
    </source>
</evidence>
<evidence type="ECO:0000313" key="1">
    <source>
        <dbReference type="EMBL" id="MCL7038126.1"/>
    </source>
</evidence>